<dbReference type="AlphaFoldDB" id="B6WSH2"/>
<dbReference type="Proteomes" id="UP000003676">
    <property type="component" value="Unassembled WGS sequence"/>
</dbReference>
<dbReference type="HOGENOM" id="CLU_3167289_0_0_7"/>
<organism evidence="1 2">
    <name type="scientific">Desulfovibrio piger ATCC 29098</name>
    <dbReference type="NCBI Taxonomy" id="411464"/>
    <lineage>
        <taxon>Bacteria</taxon>
        <taxon>Pseudomonadati</taxon>
        <taxon>Thermodesulfobacteriota</taxon>
        <taxon>Desulfovibrionia</taxon>
        <taxon>Desulfovibrionales</taxon>
        <taxon>Desulfovibrionaceae</taxon>
        <taxon>Desulfovibrio</taxon>
    </lineage>
</organism>
<name>B6WSH2_9BACT</name>
<proteinExistence type="predicted"/>
<dbReference type="EMBL" id="ABXU01000027">
    <property type="protein sequence ID" value="EEB34127.1"/>
    <property type="molecule type" value="Genomic_DNA"/>
</dbReference>
<comment type="caution">
    <text evidence="1">The sequence shown here is derived from an EMBL/GenBank/DDBJ whole genome shotgun (WGS) entry which is preliminary data.</text>
</comment>
<sequence>MIGARGPQNGVRPTAGALELDMGIFGPASGQQFAAMAAADLGNSLHL</sequence>
<evidence type="ECO:0000313" key="2">
    <source>
        <dbReference type="Proteomes" id="UP000003676"/>
    </source>
</evidence>
<reference evidence="1 2" key="2">
    <citation type="submission" date="2008-10" db="EMBL/GenBank/DDBJ databases">
        <authorList>
            <person name="Fulton L."/>
            <person name="Clifton S."/>
            <person name="Fulton B."/>
            <person name="Xu J."/>
            <person name="Minx P."/>
            <person name="Pepin K.H."/>
            <person name="Johnson M."/>
            <person name="Bhonagiri V."/>
            <person name="Nash W.E."/>
            <person name="Mardis E.R."/>
            <person name="Wilson R.K."/>
        </authorList>
    </citation>
    <scope>NUCLEOTIDE SEQUENCE [LARGE SCALE GENOMIC DNA]</scope>
    <source>
        <strain evidence="1 2">ATCC 29098</strain>
    </source>
</reference>
<protein>
    <submittedName>
        <fullName evidence="1">Uncharacterized protein</fullName>
    </submittedName>
</protein>
<evidence type="ECO:0000313" key="1">
    <source>
        <dbReference type="EMBL" id="EEB34127.1"/>
    </source>
</evidence>
<reference evidence="1 2" key="1">
    <citation type="submission" date="2008-10" db="EMBL/GenBank/DDBJ databases">
        <title>Draft genome sequence of Desulvovibrio piger (ATCC 29098).</title>
        <authorList>
            <person name="Sudarsanam P."/>
            <person name="Ley R."/>
            <person name="Guruge J."/>
            <person name="Turnbaugh P.J."/>
            <person name="Mahowald M."/>
            <person name="Liep D."/>
            <person name="Gordon J."/>
        </authorList>
    </citation>
    <scope>NUCLEOTIDE SEQUENCE [LARGE SCALE GENOMIC DNA]</scope>
    <source>
        <strain evidence="1 2">ATCC 29098</strain>
    </source>
</reference>
<gene>
    <name evidence="1" type="ORF">DESPIG_01095</name>
</gene>
<accession>B6WSH2</accession>